<dbReference type="EMBL" id="QGKX02001521">
    <property type="protein sequence ID" value="KAF3515374.1"/>
    <property type="molecule type" value="Genomic_DNA"/>
</dbReference>
<accession>A0A8S9PCD0</accession>
<sequence>MAMILLHQLTKKRTNVLIDWLKLDICYKTTVAKKPPACPSLWYYILRSLLAWLTDSDKDPNLDILKLPGYPIRPRPS</sequence>
<evidence type="ECO:0000313" key="2">
    <source>
        <dbReference type="Proteomes" id="UP000712600"/>
    </source>
</evidence>
<organism evidence="1 2">
    <name type="scientific">Brassica cretica</name>
    <name type="common">Mustard</name>
    <dbReference type="NCBI Taxonomy" id="69181"/>
    <lineage>
        <taxon>Eukaryota</taxon>
        <taxon>Viridiplantae</taxon>
        <taxon>Streptophyta</taxon>
        <taxon>Embryophyta</taxon>
        <taxon>Tracheophyta</taxon>
        <taxon>Spermatophyta</taxon>
        <taxon>Magnoliopsida</taxon>
        <taxon>eudicotyledons</taxon>
        <taxon>Gunneridae</taxon>
        <taxon>Pentapetalae</taxon>
        <taxon>rosids</taxon>
        <taxon>malvids</taxon>
        <taxon>Brassicales</taxon>
        <taxon>Brassicaceae</taxon>
        <taxon>Brassiceae</taxon>
        <taxon>Brassica</taxon>
    </lineage>
</organism>
<protein>
    <submittedName>
        <fullName evidence="1">Uncharacterized protein</fullName>
    </submittedName>
</protein>
<evidence type="ECO:0000313" key="1">
    <source>
        <dbReference type="EMBL" id="KAF3515374.1"/>
    </source>
</evidence>
<reference evidence="1" key="1">
    <citation type="submission" date="2019-12" db="EMBL/GenBank/DDBJ databases">
        <title>Genome sequencing and annotation of Brassica cretica.</title>
        <authorList>
            <person name="Studholme D.J."/>
            <person name="Sarris P."/>
        </authorList>
    </citation>
    <scope>NUCLEOTIDE SEQUENCE</scope>
    <source>
        <strain evidence="1">PFS-109/04</strain>
        <tissue evidence="1">Leaf</tissue>
    </source>
</reference>
<proteinExistence type="predicted"/>
<gene>
    <name evidence="1" type="ORF">F2Q69_00002774</name>
</gene>
<dbReference type="AlphaFoldDB" id="A0A8S9PCD0"/>
<dbReference type="Proteomes" id="UP000712600">
    <property type="component" value="Unassembled WGS sequence"/>
</dbReference>
<name>A0A8S9PCD0_BRACR</name>
<comment type="caution">
    <text evidence="1">The sequence shown here is derived from an EMBL/GenBank/DDBJ whole genome shotgun (WGS) entry which is preliminary data.</text>
</comment>